<evidence type="ECO:0000256" key="1">
    <source>
        <dbReference type="SAM" id="MobiDB-lite"/>
    </source>
</evidence>
<feature type="compositionally biased region" description="Low complexity" evidence="1">
    <location>
        <begin position="42"/>
        <end position="64"/>
    </location>
</feature>
<organism evidence="4 5">
    <name type="scientific">Wenjunlia tyrosinilytica</name>
    <dbReference type="NCBI Taxonomy" id="1544741"/>
    <lineage>
        <taxon>Bacteria</taxon>
        <taxon>Bacillati</taxon>
        <taxon>Actinomycetota</taxon>
        <taxon>Actinomycetes</taxon>
        <taxon>Kitasatosporales</taxon>
        <taxon>Streptomycetaceae</taxon>
        <taxon>Wenjunlia</taxon>
    </lineage>
</organism>
<dbReference type="InterPro" id="IPR025331">
    <property type="entry name" value="TNT"/>
</dbReference>
<keyword evidence="5" id="KW-1185">Reference proteome</keyword>
<feature type="region of interest" description="Disordered" evidence="1">
    <location>
        <begin position="42"/>
        <end position="67"/>
    </location>
</feature>
<proteinExistence type="predicted"/>
<accession>A0A917ZUW7</accession>
<evidence type="ECO:0000256" key="2">
    <source>
        <dbReference type="SAM" id="SignalP"/>
    </source>
</evidence>
<dbReference type="RefSeq" id="WP_189134123.1">
    <property type="nucleotide sequence ID" value="NZ_BMMS01000024.1"/>
</dbReference>
<dbReference type="Proteomes" id="UP000641932">
    <property type="component" value="Unassembled WGS sequence"/>
</dbReference>
<feature type="domain" description="TNT" evidence="3">
    <location>
        <begin position="167"/>
        <end position="266"/>
    </location>
</feature>
<dbReference type="PANTHER" id="PTHR42059">
    <property type="entry name" value="TNT DOMAIN-CONTAINING PROTEIN"/>
    <property type="match status" value="1"/>
</dbReference>
<dbReference type="Pfam" id="PF14021">
    <property type="entry name" value="TNT"/>
    <property type="match status" value="1"/>
</dbReference>
<dbReference type="InterPro" id="IPR053024">
    <property type="entry name" value="Fungal_surface_NADase"/>
</dbReference>
<dbReference type="GO" id="GO:0050135">
    <property type="term" value="F:NADP+ nucleosidase activity"/>
    <property type="evidence" value="ECO:0007669"/>
    <property type="project" value="InterPro"/>
</dbReference>
<evidence type="ECO:0000259" key="3">
    <source>
        <dbReference type="Pfam" id="PF14021"/>
    </source>
</evidence>
<dbReference type="AlphaFoldDB" id="A0A917ZUW7"/>
<feature type="chain" id="PRO_5037633532" description="TNT domain-containing protein" evidence="2">
    <location>
        <begin position="29"/>
        <end position="268"/>
    </location>
</feature>
<feature type="signal peptide" evidence="2">
    <location>
        <begin position="1"/>
        <end position="28"/>
    </location>
</feature>
<gene>
    <name evidence="4" type="ORF">GCM10012280_50980</name>
</gene>
<name>A0A917ZUW7_9ACTN</name>
<comment type="caution">
    <text evidence="4">The sequence shown here is derived from an EMBL/GenBank/DDBJ whole genome shotgun (WGS) entry which is preliminary data.</text>
</comment>
<evidence type="ECO:0000313" key="4">
    <source>
        <dbReference type="EMBL" id="GGO94932.1"/>
    </source>
</evidence>
<reference evidence="4" key="2">
    <citation type="submission" date="2020-09" db="EMBL/GenBank/DDBJ databases">
        <authorList>
            <person name="Sun Q."/>
            <person name="Zhou Y."/>
        </authorList>
    </citation>
    <scope>NUCLEOTIDE SEQUENCE</scope>
    <source>
        <strain evidence="4">CGMCC 4.7201</strain>
    </source>
</reference>
<sequence>MRPMRWWATSVAAVGLIGFLLTGSPAVADSGAVHSGATATALTAPAGPEGSDDSASPRASAAGRPAPPAHTGSLSCLGLVPPPYAYPQHSPYLCADWRLGPTRLPTTGVLGGILSGYNRLGGLTPVEFLNKWWNPALDAGRGDWRYPPDRGFARDSQGNLIVSQVVLHPGQKIDRFGDEAGTFLAPAGTKYGQRSIPPSNLDTTDPRYPFNYHVYRVLKDFKVDAGPAAPAFEQPGEGIQYVLTNADFPDDFVNVRFLVLNGYLARLN</sequence>
<dbReference type="EMBL" id="BMMS01000024">
    <property type="protein sequence ID" value="GGO94932.1"/>
    <property type="molecule type" value="Genomic_DNA"/>
</dbReference>
<reference evidence="4" key="1">
    <citation type="journal article" date="2014" name="Int. J. Syst. Evol. Microbiol.">
        <title>Complete genome sequence of Corynebacterium casei LMG S-19264T (=DSM 44701T), isolated from a smear-ripened cheese.</title>
        <authorList>
            <consortium name="US DOE Joint Genome Institute (JGI-PGF)"/>
            <person name="Walter F."/>
            <person name="Albersmeier A."/>
            <person name="Kalinowski J."/>
            <person name="Ruckert C."/>
        </authorList>
    </citation>
    <scope>NUCLEOTIDE SEQUENCE</scope>
    <source>
        <strain evidence="4">CGMCC 4.7201</strain>
    </source>
</reference>
<keyword evidence="2" id="KW-0732">Signal</keyword>
<protein>
    <recommendedName>
        <fullName evidence="3">TNT domain-containing protein</fullName>
    </recommendedName>
</protein>
<evidence type="ECO:0000313" key="5">
    <source>
        <dbReference type="Proteomes" id="UP000641932"/>
    </source>
</evidence>
<dbReference type="PANTHER" id="PTHR42059:SF1">
    <property type="entry name" value="TNT DOMAIN-CONTAINING PROTEIN"/>
    <property type="match status" value="1"/>
</dbReference>